<evidence type="ECO:0000259" key="6">
    <source>
        <dbReference type="Pfam" id="PF21981"/>
    </source>
</evidence>
<reference evidence="7" key="1">
    <citation type="journal article" date="2014" name="Front. Microbiol.">
        <title>High frequency of phylogenetically diverse reductive dehalogenase-homologous genes in deep subseafloor sedimentary metagenomes.</title>
        <authorList>
            <person name="Kawai M."/>
            <person name="Futagami T."/>
            <person name="Toyoda A."/>
            <person name="Takaki Y."/>
            <person name="Nishi S."/>
            <person name="Hori S."/>
            <person name="Arai W."/>
            <person name="Tsubouchi T."/>
            <person name="Morono Y."/>
            <person name="Uchiyama I."/>
            <person name="Ito T."/>
            <person name="Fujiyama A."/>
            <person name="Inagaki F."/>
            <person name="Takami H."/>
        </authorList>
    </citation>
    <scope>NUCLEOTIDE SEQUENCE</scope>
    <source>
        <strain evidence="7">Expedition CK06-06</strain>
    </source>
</reference>
<dbReference type="PANTHER" id="PTHR33602">
    <property type="entry name" value="REGULATORY PROTEIN RECX FAMILY PROTEIN"/>
    <property type="match status" value="1"/>
</dbReference>
<dbReference type="InterPro" id="IPR053925">
    <property type="entry name" value="RecX_HTH_3rd"/>
</dbReference>
<evidence type="ECO:0000256" key="2">
    <source>
        <dbReference type="ARBA" id="ARBA00009695"/>
    </source>
</evidence>
<sequence>MTKLSYKEALARAQNLCSRQEKCIADIEKKLHEWGVSVDVEKIINSLIKENFVNEKRYADAFAKEKFRFNHWGKIKIRYALRQKNINEETITTGLDEIDKDEYAETLKKLILDKYKSTKAKNTYELRGKLQKYVFGKGFENEMVIKIINEIISKNNSSN</sequence>
<dbReference type="InterPro" id="IPR003783">
    <property type="entry name" value="Regulatory_RecX"/>
</dbReference>
<dbReference type="GO" id="GO:0006282">
    <property type="term" value="P:regulation of DNA repair"/>
    <property type="evidence" value="ECO:0007669"/>
    <property type="project" value="InterPro"/>
</dbReference>
<comment type="subcellular location">
    <subcellularLocation>
        <location evidence="1">Cytoplasm</location>
    </subcellularLocation>
</comment>
<feature type="domain" description="RecX third three-helical" evidence="6">
    <location>
        <begin position="101"/>
        <end position="147"/>
    </location>
</feature>
<dbReference type="Pfam" id="PF21981">
    <property type="entry name" value="RecX_HTH3"/>
    <property type="match status" value="1"/>
</dbReference>
<gene>
    <name evidence="7" type="ORF">S12H4_30665</name>
</gene>
<evidence type="ECO:0000256" key="1">
    <source>
        <dbReference type="ARBA" id="ARBA00004496"/>
    </source>
</evidence>
<dbReference type="Gene3D" id="1.10.10.10">
    <property type="entry name" value="Winged helix-like DNA-binding domain superfamily/Winged helix DNA-binding domain"/>
    <property type="match status" value="2"/>
</dbReference>
<dbReference type="GO" id="GO:0005737">
    <property type="term" value="C:cytoplasm"/>
    <property type="evidence" value="ECO:0007669"/>
    <property type="project" value="UniProtKB-SubCell"/>
</dbReference>
<dbReference type="PANTHER" id="PTHR33602:SF1">
    <property type="entry name" value="REGULATORY PROTEIN RECX FAMILY PROTEIN"/>
    <property type="match status" value="1"/>
</dbReference>
<evidence type="ECO:0000256" key="3">
    <source>
        <dbReference type="ARBA" id="ARBA00018111"/>
    </source>
</evidence>
<evidence type="ECO:0000256" key="4">
    <source>
        <dbReference type="ARBA" id="ARBA00022490"/>
    </source>
</evidence>
<keyword evidence="4" id="KW-0963">Cytoplasm</keyword>
<comment type="caution">
    <text evidence="7">The sequence shown here is derived from an EMBL/GenBank/DDBJ whole genome shotgun (WGS) entry which is preliminary data.</text>
</comment>
<comment type="similarity">
    <text evidence="2">Belongs to the RecX family.</text>
</comment>
<dbReference type="AlphaFoldDB" id="X1UH52"/>
<evidence type="ECO:0000313" key="7">
    <source>
        <dbReference type="EMBL" id="GAI91674.1"/>
    </source>
</evidence>
<organism evidence="7">
    <name type="scientific">marine sediment metagenome</name>
    <dbReference type="NCBI Taxonomy" id="412755"/>
    <lineage>
        <taxon>unclassified sequences</taxon>
        <taxon>metagenomes</taxon>
        <taxon>ecological metagenomes</taxon>
    </lineage>
</organism>
<evidence type="ECO:0000259" key="5">
    <source>
        <dbReference type="Pfam" id="PF02631"/>
    </source>
</evidence>
<name>X1UH52_9ZZZZ</name>
<dbReference type="InterPro" id="IPR053924">
    <property type="entry name" value="RecX_HTH_2nd"/>
</dbReference>
<dbReference type="InterPro" id="IPR036388">
    <property type="entry name" value="WH-like_DNA-bd_sf"/>
</dbReference>
<dbReference type="HAMAP" id="MF_01114">
    <property type="entry name" value="RecX"/>
    <property type="match status" value="1"/>
</dbReference>
<feature type="domain" description="RecX second three-helical" evidence="5">
    <location>
        <begin position="54"/>
        <end position="94"/>
    </location>
</feature>
<dbReference type="Pfam" id="PF02631">
    <property type="entry name" value="RecX_HTH2"/>
    <property type="match status" value="1"/>
</dbReference>
<accession>X1UH52</accession>
<protein>
    <recommendedName>
        <fullName evidence="3">Regulatory protein RecX</fullName>
    </recommendedName>
</protein>
<proteinExistence type="inferred from homology"/>
<dbReference type="EMBL" id="BARW01017812">
    <property type="protein sequence ID" value="GAI91674.1"/>
    <property type="molecule type" value="Genomic_DNA"/>
</dbReference>